<dbReference type="SUPFAM" id="SSF48403">
    <property type="entry name" value="Ankyrin repeat"/>
    <property type="match status" value="2"/>
</dbReference>
<protein>
    <submittedName>
        <fullName evidence="16">Transient receptor potential cation channel subfamily A member 1 homolog</fullName>
    </submittedName>
</protein>
<feature type="repeat" description="ANK" evidence="12">
    <location>
        <begin position="408"/>
        <end position="430"/>
    </location>
</feature>
<keyword evidence="16" id="KW-0675">Receptor</keyword>
<dbReference type="PANTHER" id="PTHR47143:SF1">
    <property type="entry name" value="ION_TRANS DOMAIN-CONTAINING PROTEIN"/>
    <property type="match status" value="1"/>
</dbReference>
<feature type="compositionally biased region" description="Basic and acidic residues" evidence="13">
    <location>
        <begin position="330"/>
        <end position="343"/>
    </location>
</feature>
<dbReference type="InterPro" id="IPR052076">
    <property type="entry name" value="TRP_cation_channel"/>
</dbReference>
<evidence type="ECO:0000256" key="4">
    <source>
        <dbReference type="ARBA" id="ARBA00022692"/>
    </source>
</evidence>
<feature type="region of interest" description="Disordered" evidence="13">
    <location>
        <begin position="258"/>
        <end position="356"/>
    </location>
</feature>
<accession>A0AA35XMY6</accession>
<organism evidence="16 17">
    <name type="scientific">Geodia barretti</name>
    <name type="common">Barrett's horny sponge</name>
    <dbReference type="NCBI Taxonomy" id="519541"/>
    <lineage>
        <taxon>Eukaryota</taxon>
        <taxon>Metazoa</taxon>
        <taxon>Porifera</taxon>
        <taxon>Demospongiae</taxon>
        <taxon>Heteroscleromorpha</taxon>
        <taxon>Tetractinellida</taxon>
        <taxon>Astrophorina</taxon>
        <taxon>Geodiidae</taxon>
        <taxon>Geodia</taxon>
    </lineage>
</organism>
<feature type="transmembrane region" description="Helical" evidence="14">
    <location>
        <begin position="845"/>
        <end position="869"/>
    </location>
</feature>
<dbReference type="Proteomes" id="UP001174909">
    <property type="component" value="Unassembled WGS sequence"/>
</dbReference>
<feature type="repeat" description="ANK" evidence="12">
    <location>
        <begin position="374"/>
        <end position="396"/>
    </location>
</feature>
<keyword evidence="5" id="KW-0677">Repeat</keyword>
<keyword evidence="9 14" id="KW-0472">Membrane</keyword>
<sequence>MTVPHVLMTHHGYLRRELRPSVHTRKTAWSISTTHAQYGYLLGAGPGTKACWVWLVHPPFTMSAREGNNKGRGSNRPATSLMETICNKNLREAYNSWVRWLEDESVPSSAKCAELQAQDDQGWCPLHYAARYYCSDLLAAALDVEEVDFDVRTRDTALTPLLVAASYNRKNAVLWLLQDGRDRINPDATNSEGKNAVHLACLDLQCQYTIEPLVRQLEHLCLEKDKDGNTPLHLAASLGNLQAMESGLLNSEIWDEGAASDVEEEEGGSEGGSKEEQEEEEGGSDGGSEEEKEEEEEGGEEEGGSGGEGGGSGGGGEEKEADEETGDGGSGKREPPTKGVEKAGEEEEDTEEASTDEWVVIAQLKKMLKERNYQGRTPLHMAVENGRLEAASRLISLWPKVILEVDNEGDLPIHQACRQGNRDLVAVLLQQEISQKDIKLIQLARLSLDLKYCNKHGETPIHCAAYNDLDSGALLELLMQTCTDDIRQQTLQLRNADQYTPLMLATTHGKPEVVKVLLRHGSQATQRMDVLGENLNCLEAAIEKGKSEVARVIVEHEGWDDCLRACTTLNGVENTPFRRMIRKMPDLAGTVLTKCVTPEGNVRSDSFQLQLNFEFVQDMEESRRLSKARSLSAAMKTASSSLLDPKESTRWPPNVYRKDNHVLAIMAEHKCEGLLQHPLVVTMLNEKWFQFGAQLYVWNLLLYVLQLEQLFVFAGSKHLLWSQGTQPGYTIPTVSAVAAILLGCVDLLRRFNQFLQPYRHEGQLQWYLNWGFWRDWRTYLNIQIPMLLSTLLFTSAVLEECLCAAKWQWRVGTMTVFVAWIRLFFELHQVPMVGLYVEMLQKILYQFINVSLVAVVLVFSFGIPFYMAFHDPTVEDSPFGSLWYSIMTIIVYTVGGPENIMLDLDNDWSEDHFLFPVASYLLWIIFIVAMSVLFLNLLTGLAVGDVQEIRDNATVEQLAKRVKLLLDWEQTYINYRSLELPGMVSPSGARGQTGGSQLWRWLVDTVFTLEEDLYNLSTVKKLLFPEEVCHS</sequence>
<dbReference type="AlphaFoldDB" id="A0AA35XMY6"/>
<keyword evidence="8" id="KW-0406">Ion transport</keyword>
<evidence type="ECO:0000256" key="7">
    <source>
        <dbReference type="ARBA" id="ARBA00023043"/>
    </source>
</evidence>
<dbReference type="GO" id="GO:1902495">
    <property type="term" value="C:transmembrane transporter complex"/>
    <property type="evidence" value="ECO:0007669"/>
    <property type="project" value="TreeGrafter"/>
</dbReference>
<evidence type="ECO:0000256" key="5">
    <source>
        <dbReference type="ARBA" id="ARBA00022737"/>
    </source>
</evidence>
<evidence type="ECO:0000256" key="2">
    <source>
        <dbReference type="ARBA" id="ARBA00022448"/>
    </source>
</evidence>
<evidence type="ECO:0000256" key="11">
    <source>
        <dbReference type="ARBA" id="ARBA00023303"/>
    </source>
</evidence>
<evidence type="ECO:0000256" key="10">
    <source>
        <dbReference type="ARBA" id="ARBA00023180"/>
    </source>
</evidence>
<dbReference type="Pfam" id="PF00023">
    <property type="entry name" value="Ank"/>
    <property type="match status" value="1"/>
</dbReference>
<dbReference type="Gene3D" id="1.10.287.70">
    <property type="match status" value="1"/>
</dbReference>
<feature type="transmembrane region" description="Helical" evidence="14">
    <location>
        <begin position="881"/>
        <end position="900"/>
    </location>
</feature>
<feature type="compositionally biased region" description="Gly residues" evidence="13">
    <location>
        <begin position="304"/>
        <end position="315"/>
    </location>
</feature>
<proteinExistence type="predicted"/>
<evidence type="ECO:0000256" key="3">
    <source>
        <dbReference type="ARBA" id="ARBA00022606"/>
    </source>
</evidence>
<feature type="domain" description="Ion transport" evidence="15">
    <location>
        <begin position="770"/>
        <end position="952"/>
    </location>
</feature>
<dbReference type="EMBL" id="CASHTH010004528">
    <property type="protein sequence ID" value="CAI8058540.1"/>
    <property type="molecule type" value="Genomic_DNA"/>
</dbReference>
<evidence type="ECO:0000256" key="1">
    <source>
        <dbReference type="ARBA" id="ARBA00004141"/>
    </source>
</evidence>
<keyword evidence="6 14" id="KW-1133">Transmembrane helix</keyword>
<keyword evidence="10" id="KW-0325">Glycoprotein</keyword>
<feature type="repeat" description="ANK" evidence="12">
    <location>
        <begin position="497"/>
        <end position="529"/>
    </location>
</feature>
<evidence type="ECO:0000256" key="8">
    <source>
        <dbReference type="ARBA" id="ARBA00023065"/>
    </source>
</evidence>
<dbReference type="InterPro" id="IPR036770">
    <property type="entry name" value="Ankyrin_rpt-contain_sf"/>
</dbReference>
<feature type="compositionally biased region" description="Acidic residues" evidence="13">
    <location>
        <begin position="344"/>
        <end position="355"/>
    </location>
</feature>
<keyword evidence="4 14" id="KW-0812">Transmembrane</keyword>
<dbReference type="InterPro" id="IPR002110">
    <property type="entry name" value="Ankyrin_rpt"/>
</dbReference>
<comment type="subcellular location">
    <subcellularLocation>
        <location evidence="1">Membrane</location>
        <topology evidence="1">Multi-pass membrane protein</topology>
    </subcellularLocation>
</comment>
<gene>
    <name evidence="16" type="ORF">GBAR_LOCUS31829</name>
</gene>
<dbReference type="PROSITE" id="PS50088">
    <property type="entry name" value="ANK_REPEAT"/>
    <property type="match status" value="4"/>
</dbReference>
<evidence type="ECO:0000256" key="13">
    <source>
        <dbReference type="SAM" id="MobiDB-lite"/>
    </source>
</evidence>
<evidence type="ECO:0000256" key="14">
    <source>
        <dbReference type="SAM" id="Phobius"/>
    </source>
</evidence>
<dbReference type="PANTHER" id="PTHR47143">
    <property type="entry name" value="TRANSIENT RECEPTOR POTENTIAL CATION CHANNEL PROTEIN PAINLESS"/>
    <property type="match status" value="1"/>
</dbReference>
<evidence type="ECO:0000313" key="17">
    <source>
        <dbReference type="Proteomes" id="UP001174909"/>
    </source>
</evidence>
<evidence type="ECO:0000256" key="6">
    <source>
        <dbReference type="ARBA" id="ARBA00022989"/>
    </source>
</evidence>
<dbReference type="InterPro" id="IPR005821">
    <property type="entry name" value="Ion_trans_dom"/>
</dbReference>
<feature type="compositionally biased region" description="Acidic residues" evidence="13">
    <location>
        <begin position="276"/>
        <end position="303"/>
    </location>
</feature>
<keyword evidence="7 12" id="KW-0040">ANK repeat</keyword>
<evidence type="ECO:0000313" key="16">
    <source>
        <dbReference type="EMBL" id="CAI8058540.1"/>
    </source>
</evidence>
<reference evidence="16" key="1">
    <citation type="submission" date="2023-03" db="EMBL/GenBank/DDBJ databases">
        <authorList>
            <person name="Steffen K."/>
            <person name="Cardenas P."/>
        </authorList>
    </citation>
    <scope>NUCLEOTIDE SEQUENCE</scope>
</reference>
<name>A0AA35XMY6_GEOBA</name>
<evidence type="ECO:0000259" key="15">
    <source>
        <dbReference type="Pfam" id="PF00520"/>
    </source>
</evidence>
<dbReference type="Pfam" id="PF00520">
    <property type="entry name" value="Ion_trans"/>
    <property type="match status" value="1"/>
</dbReference>
<dbReference type="GO" id="GO:0005216">
    <property type="term" value="F:monoatomic ion channel activity"/>
    <property type="evidence" value="ECO:0007669"/>
    <property type="project" value="InterPro"/>
</dbReference>
<comment type="caution">
    <text evidence="16">The sequence shown here is derived from an EMBL/GenBank/DDBJ whole genome shotgun (WGS) entry which is preliminary data.</text>
</comment>
<keyword evidence="3" id="KW-0716">Sensory transduction</keyword>
<keyword evidence="17" id="KW-1185">Reference proteome</keyword>
<dbReference type="PRINTS" id="PR01415">
    <property type="entry name" value="ANKYRIN"/>
</dbReference>
<feature type="transmembrane region" description="Helical" evidence="14">
    <location>
        <begin position="920"/>
        <end position="943"/>
    </location>
</feature>
<dbReference type="SMART" id="SM00248">
    <property type="entry name" value="ANK"/>
    <property type="match status" value="8"/>
</dbReference>
<feature type="repeat" description="ANK" evidence="12">
    <location>
        <begin position="227"/>
        <end position="265"/>
    </location>
</feature>
<dbReference type="PROSITE" id="PS50297">
    <property type="entry name" value="ANK_REP_REGION"/>
    <property type="match status" value="4"/>
</dbReference>
<keyword evidence="11" id="KW-0407">Ion channel</keyword>
<dbReference type="Pfam" id="PF12796">
    <property type="entry name" value="Ank_2"/>
    <property type="match status" value="3"/>
</dbReference>
<dbReference type="Gene3D" id="1.25.40.20">
    <property type="entry name" value="Ankyrin repeat-containing domain"/>
    <property type="match status" value="3"/>
</dbReference>
<keyword evidence="2" id="KW-0813">Transport</keyword>
<evidence type="ECO:0000256" key="9">
    <source>
        <dbReference type="ARBA" id="ARBA00023136"/>
    </source>
</evidence>
<evidence type="ECO:0000256" key="12">
    <source>
        <dbReference type="PROSITE-ProRule" id="PRU00023"/>
    </source>
</evidence>